<evidence type="ECO:0008006" key="4">
    <source>
        <dbReference type="Google" id="ProtNLM"/>
    </source>
</evidence>
<sequence>MTTAFVLVTLLALLVLGLDRNHVRTTAPRSTTPRVRLAGSTDVVDRDLVRVTAELVVAEVAPSGRRPASARTAARVRPASATR</sequence>
<reference evidence="2 3" key="1">
    <citation type="submission" date="2022-06" db="EMBL/GenBank/DDBJ databases">
        <title>Genomic Encyclopedia of Archaeal and Bacterial Type Strains, Phase II (KMG-II): from individual species to whole genera.</title>
        <authorList>
            <person name="Goeker M."/>
        </authorList>
    </citation>
    <scope>NUCLEOTIDE SEQUENCE [LARGE SCALE GENOMIC DNA]</scope>
    <source>
        <strain evidence="2 3">DSM 44255</strain>
    </source>
</reference>
<comment type="caution">
    <text evidence="2">The sequence shown here is derived from an EMBL/GenBank/DDBJ whole genome shotgun (WGS) entry which is preliminary data.</text>
</comment>
<protein>
    <recommendedName>
        <fullName evidence="4">Secreted protein</fullName>
    </recommendedName>
</protein>
<feature type="region of interest" description="Disordered" evidence="1">
    <location>
        <begin position="62"/>
        <end position="83"/>
    </location>
</feature>
<dbReference type="EMBL" id="JAMTCO010000010">
    <property type="protein sequence ID" value="MCP2271696.1"/>
    <property type="molecule type" value="Genomic_DNA"/>
</dbReference>
<dbReference type="Proteomes" id="UP001205185">
    <property type="component" value="Unassembled WGS sequence"/>
</dbReference>
<evidence type="ECO:0000256" key="1">
    <source>
        <dbReference type="SAM" id="MobiDB-lite"/>
    </source>
</evidence>
<dbReference type="RefSeq" id="WP_253888663.1">
    <property type="nucleotide sequence ID" value="NZ_BAAAVB010000003.1"/>
</dbReference>
<organism evidence="2 3">
    <name type="scientific">Actinokineospora diospyrosa</name>
    <dbReference type="NCBI Taxonomy" id="103728"/>
    <lineage>
        <taxon>Bacteria</taxon>
        <taxon>Bacillati</taxon>
        <taxon>Actinomycetota</taxon>
        <taxon>Actinomycetes</taxon>
        <taxon>Pseudonocardiales</taxon>
        <taxon>Pseudonocardiaceae</taxon>
        <taxon>Actinokineospora</taxon>
    </lineage>
</organism>
<gene>
    <name evidence="2" type="ORF">LV75_004210</name>
</gene>
<evidence type="ECO:0000313" key="3">
    <source>
        <dbReference type="Proteomes" id="UP001205185"/>
    </source>
</evidence>
<keyword evidence="3" id="KW-1185">Reference proteome</keyword>
<evidence type="ECO:0000313" key="2">
    <source>
        <dbReference type="EMBL" id="MCP2271696.1"/>
    </source>
</evidence>
<accession>A0ABT1IHG2</accession>
<proteinExistence type="predicted"/>
<name>A0ABT1IHG2_9PSEU</name>